<feature type="domain" description="tRNA-specific 2-thiouridylase MnmA-like central" evidence="14">
    <location>
        <begin position="289"/>
        <end position="351"/>
    </location>
</feature>
<dbReference type="Proteomes" id="UP000799049">
    <property type="component" value="Unassembled WGS sequence"/>
</dbReference>
<comment type="subcellular location">
    <subcellularLocation>
        <location evidence="2">Mitochondrion</location>
    </subcellularLocation>
</comment>
<evidence type="ECO:0000259" key="14">
    <source>
        <dbReference type="Pfam" id="PF20259"/>
    </source>
</evidence>
<dbReference type="EMBL" id="VRVR01000006">
    <property type="protein sequence ID" value="KAF0852988.1"/>
    <property type="molecule type" value="Genomic_DNA"/>
</dbReference>
<evidence type="ECO:0000256" key="5">
    <source>
        <dbReference type="ARBA" id="ARBA00022555"/>
    </source>
</evidence>
<gene>
    <name evidence="15" type="ORF">ANDGO_04859</name>
</gene>
<dbReference type="Pfam" id="PF03054">
    <property type="entry name" value="tRNA_Me_trans"/>
    <property type="match status" value="1"/>
</dbReference>
<keyword evidence="16" id="KW-1185">Reference proteome</keyword>
<dbReference type="InterPro" id="IPR004506">
    <property type="entry name" value="MnmA-like"/>
</dbReference>
<evidence type="ECO:0000313" key="16">
    <source>
        <dbReference type="Proteomes" id="UP000799049"/>
    </source>
</evidence>
<keyword evidence="6" id="KW-0808">Transferase</keyword>
<dbReference type="InterPro" id="IPR023382">
    <property type="entry name" value="MnmA-like_central_sf"/>
</dbReference>
<comment type="function">
    <text evidence="1">Catalyzes the 2-thiolation of uridine at the wobble position (U34) of mitochondrial tRNA(Lys), tRNA(Glu) and tRNA(Gln). Required for the formation of 5-taurinomethyl-2-thiouridine (tm5s2U) of mitochondrial tRNA(Lys), tRNA(Glu), and tRNA(Gln) at the wobble position. ATP is required to activate the C2 atom of the wobble base.</text>
</comment>
<evidence type="ECO:0000256" key="7">
    <source>
        <dbReference type="ARBA" id="ARBA00022694"/>
    </source>
</evidence>
<evidence type="ECO:0000256" key="1">
    <source>
        <dbReference type="ARBA" id="ARBA00003986"/>
    </source>
</evidence>
<dbReference type="GO" id="GO:0005739">
    <property type="term" value="C:mitochondrion"/>
    <property type="evidence" value="ECO:0007669"/>
    <property type="project" value="UniProtKB-SubCell"/>
</dbReference>
<comment type="caution">
    <text evidence="15">The sequence shown here is derived from an EMBL/GenBank/DDBJ whole genome shotgun (WGS) entry which is preliminary data.</text>
</comment>
<dbReference type="GO" id="GO:0061708">
    <property type="term" value="F:tRNA-5-taurinomethyluridine 2-sulfurtransferase"/>
    <property type="evidence" value="ECO:0007669"/>
    <property type="project" value="UniProtKB-EC"/>
</dbReference>
<dbReference type="PANTHER" id="PTHR11933">
    <property type="entry name" value="TRNA 5-METHYLAMINOMETHYL-2-THIOURIDYLATE -METHYLTRANSFERASE"/>
    <property type="match status" value="1"/>
</dbReference>
<keyword evidence="9" id="KW-0067">ATP-binding</keyword>
<dbReference type="Pfam" id="PF20259">
    <property type="entry name" value="tRNA_Me_trans_M"/>
    <property type="match status" value="1"/>
</dbReference>
<evidence type="ECO:0000256" key="9">
    <source>
        <dbReference type="ARBA" id="ARBA00022840"/>
    </source>
</evidence>
<protein>
    <recommendedName>
        <fullName evidence="4">tRNA-5-taurinomethyluridine 2-sulfurtransferase</fullName>
        <ecNumber evidence="4">2.8.1.14</ecNumber>
    </recommendedName>
</protein>
<keyword evidence="11" id="KW-1015">Disulfide bond</keyword>
<dbReference type="AlphaFoldDB" id="A0A8K0F2H7"/>
<sequence>MNRVRQRVAVRLLSSATHHPSSPASGSGSGSGLGCRYGSAAAVGGAANMQMERAQSLLEQSVAFQLSLSSEPKPRAGKRVRVAVGVSGGVDSSVSAFLLKSMGYDVTGVFMRNWDATDERGESVCSYTRDRADAKAVCAQLGIPFEEVDFVKDYWNLVFEEFITDLENGLTPNPDILCNSQIKFKRFADYCISKFGVDFVSTGHYAQLRPSAWGAREVLLYRAADMNKDQSYFLCDVDQRALQKTLFPVGCFSSKQHVKDLAQMLHFPFVAEKKESMGICFVGKRPFSEFIRPYLRTTVPGNVVDIDSNKILESHENASAFTLGQRAGVGGAKDRVFVVKKQDATGTIFVGVGRNHPALFTNSLVAARFHWISSLRPEREVAEYQVRYRQPPGTCSIVLHDPNSQAPTVTAMFDKPQRAATRGQWLALYSPDGVCYGGGKITAVGPSLHDLGQSSPADYFL</sequence>
<proteinExistence type="inferred from homology"/>
<evidence type="ECO:0000256" key="10">
    <source>
        <dbReference type="ARBA" id="ARBA00022884"/>
    </source>
</evidence>
<organism evidence="15 16">
    <name type="scientific">Andalucia godoyi</name>
    <name type="common">Flagellate</name>
    <dbReference type="NCBI Taxonomy" id="505711"/>
    <lineage>
        <taxon>Eukaryota</taxon>
        <taxon>Discoba</taxon>
        <taxon>Jakobida</taxon>
        <taxon>Andalucina</taxon>
        <taxon>Andaluciidae</taxon>
        <taxon>Andalucia</taxon>
    </lineage>
</organism>
<evidence type="ECO:0000256" key="2">
    <source>
        <dbReference type="ARBA" id="ARBA00004173"/>
    </source>
</evidence>
<evidence type="ECO:0000256" key="11">
    <source>
        <dbReference type="ARBA" id="ARBA00023157"/>
    </source>
</evidence>
<dbReference type="EC" id="2.8.1.14" evidence="4"/>
<dbReference type="InterPro" id="IPR014729">
    <property type="entry name" value="Rossmann-like_a/b/a_fold"/>
</dbReference>
<dbReference type="Gene3D" id="2.30.30.280">
    <property type="entry name" value="Adenine nucleotide alpha hydrolases-like domains"/>
    <property type="match status" value="1"/>
</dbReference>
<dbReference type="OrthoDB" id="3685at2759"/>
<keyword evidence="10" id="KW-0694">RNA-binding</keyword>
<reference evidence="15" key="1">
    <citation type="submission" date="2019-09" db="EMBL/GenBank/DDBJ databases">
        <title>The Mitochondrial Proteome of the Jakobid, Andalucia godoyi, a Protist With the Most Gene-Rich and Bacteria-Like Mitochondrial Genome.</title>
        <authorList>
            <person name="Gray M.W."/>
            <person name="Burger G."/>
            <person name="Derelle R."/>
            <person name="Klimes V."/>
            <person name="Leger M."/>
            <person name="Sarrasin M."/>
            <person name="Vlcek C."/>
            <person name="Roger A.J."/>
            <person name="Elias M."/>
            <person name="Lang B.F."/>
        </authorList>
    </citation>
    <scope>NUCLEOTIDE SEQUENCE</scope>
    <source>
        <strain evidence="15">And28</strain>
    </source>
</reference>
<dbReference type="GO" id="GO:0002143">
    <property type="term" value="P:tRNA wobble position uridine thiolation"/>
    <property type="evidence" value="ECO:0007669"/>
    <property type="project" value="TreeGrafter"/>
</dbReference>
<dbReference type="HAMAP" id="MF_00144">
    <property type="entry name" value="tRNA_thiouridyl_MnmA"/>
    <property type="match status" value="1"/>
</dbReference>
<dbReference type="FunFam" id="3.40.50.620:FF:000104">
    <property type="entry name" value="Mitochondrial tRNA-specific 2-thiouridylase 1"/>
    <property type="match status" value="1"/>
</dbReference>
<dbReference type="GO" id="GO:0005524">
    <property type="term" value="F:ATP binding"/>
    <property type="evidence" value="ECO:0007669"/>
    <property type="project" value="UniProtKB-KW"/>
</dbReference>
<dbReference type="InterPro" id="IPR046885">
    <property type="entry name" value="MnmA-like_C"/>
</dbReference>
<evidence type="ECO:0000256" key="4">
    <source>
        <dbReference type="ARBA" id="ARBA00011953"/>
    </source>
</evidence>
<feature type="domain" description="tRNA-specific 2-thiouridylase MnmA-like C-terminal" evidence="13">
    <location>
        <begin position="363"/>
        <end position="441"/>
    </location>
</feature>
<dbReference type="PROSITE" id="PS51257">
    <property type="entry name" value="PROKAR_LIPOPROTEIN"/>
    <property type="match status" value="1"/>
</dbReference>
<dbReference type="Gene3D" id="2.40.30.10">
    <property type="entry name" value="Translation factors"/>
    <property type="match status" value="1"/>
</dbReference>
<keyword evidence="8" id="KW-0547">Nucleotide-binding</keyword>
<evidence type="ECO:0000256" key="3">
    <source>
        <dbReference type="ARBA" id="ARBA00006191"/>
    </source>
</evidence>
<dbReference type="PANTHER" id="PTHR11933:SF5">
    <property type="entry name" value="MITOCHONDRIAL TRNA-SPECIFIC 2-THIOURIDYLASE 1"/>
    <property type="match status" value="1"/>
</dbReference>
<accession>A0A8K0F2H7</accession>
<evidence type="ECO:0000256" key="12">
    <source>
        <dbReference type="ARBA" id="ARBA00049564"/>
    </source>
</evidence>
<dbReference type="NCBIfam" id="NF001138">
    <property type="entry name" value="PRK00143.1"/>
    <property type="match status" value="1"/>
</dbReference>
<dbReference type="SUPFAM" id="SSF52402">
    <property type="entry name" value="Adenine nucleotide alpha hydrolases-like"/>
    <property type="match status" value="1"/>
</dbReference>
<dbReference type="NCBIfam" id="TIGR00420">
    <property type="entry name" value="trmU"/>
    <property type="match status" value="1"/>
</dbReference>
<dbReference type="Pfam" id="PF20258">
    <property type="entry name" value="tRNA_Me_trans_C"/>
    <property type="match status" value="1"/>
</dbReference>
<dbReference type="InterPro" id="IPR046884">
    <property type="entry name" value="MnmA-like_central"/>
</dbReference>
<dbReference type="CDD" id="cd01998">
    <property type="entry name" value="MnmA_TRMU-like"/>
    <property type="match status" value="1"/>
</dbReference>
<comment type="catalytic activity">
    <reaction evidence="12">
        <text>5-taurinomethyluridine(34) in tRNA + S-sulfanyl-L-cysteinyl-[protein] + AH2 + ATP = 5-taurinomethyl-2-thiouridine(34) in tRNA + L-cysteinyl-[protein] + A + AMP + diphosphate + H(+)</text>
        <dbReference type="Rhea" id="RHEA:47040"/>
        <dbReference type="Rhea" id="RHEA-COMP:10131"/>
        <dbReference type="Rhea" id="RHEA-COMP:11726"/>
        <dbReference type="Rhea" id="RHEA-COMP:11732"/>
        <dbReference type="Rhea" id="RHEA-COMP:11733"/>
        <dbReference type="ChEBI" id="CHEBI:13193"/>
        <dbReference type="ChEBI" id="CHEBI:15378"/>
        <dbReference type="ChEBI" id="CHEBI:17499"/>
        <dbReference type="ChEBI" id="CHEBI:29950"/>
        <dbReference type="ChEBI" id="CHEBI:30616"/>
        <dbReference type="ChEBI" id="CHEBI:33019"/>
        <dbReference type="ChEBI" id="CHEBI:61963"/>
        <dbReference type="ChEBI" id="CHEBI:87171"/>
        <dbReference type="ChEBI" id="CHEBI:87172"/>
        <dbReference type="ChEBI" id="CHEBI:456215"/>
        <dbReference type="EC" id="2.8.1.14"/>
    </reaction>
</comment>
<keyword evidence="5" id="KW-0820">tRNA-binding</keyword>
<evidence type="ECO:0000256" key="8">
    <source>
        <dbReference type="ARBA" id="ARBA00022741"/>
    </source>
</evidence>
<evidence type="ECO:0000256" key="6">
    <source>
        <dbReference type="ARBA" id="ARBA00022679"/>
    </source>
</evidence>
<evidence type="ECO:0000259" key="13">
    <source>
        <dbReference type="Pfam" id="PF20258"/>
    </source>
</evidence>
<keyword evidence="7" id="KW-0819">tRNA processing</keyword>
<evidence type="ECO:0000313" key="15">
    <source>
        <dbReference type="EMBL" id="KAF0852988.1"/>
    </source>
</evidence>
<dbReference type="GO" id="GO:0000049">
    <property type="term" value="F:tRNA binding"/>
    <property type="evidence" value="ECO:0007669"/>
    <property type="project" value="UniProtKB-KW"/>
</dbReference>
<name>A0A8K0F2H7_ANDGO</name>
<dbReference type="Gene3D" id="3.40.50.620">
    <property type="entry name" value="HUPs"/>
    <property type="match status" value="1"/>
</dbReference>
<comment type="similarity">
    <text evidence="3">Belongs to the MnmA/TRMU family.</text>
</comment>